<feature type="compositionally biased region" description="Polar residues" evidence="9">
    <location>
        <begin position="328"/>
        <end position="337"/>
    </location>
</feature>
<dbReference type="OMA" id="QTYCKGR"/>
<dbReference type="GeneID" id="6752797"/>
<evidence type="ECO:0000256" key="8">
    <source>
        <dbReference type="RuleBase" id="RU362028"/>
    </source>
</evidence>
<name>B3RVS9_TRIAD</name>
<evidence type="ECO:0000256" key="3">
    <source>
        <dbReference type="ARBA" id="ARBA00022664"/>
    </source>
</evidence>
<dbReference type="HOGENOM" id="CLU_016902_12_5_1"/>
<dbReference type="GO" id="GO:0009982">
    <property type="term" value="F:pseudouridine synthase activity"/>
    <property type="evidence" value="ECO:0000318"/>
    <property type="project" value="GO_Central"/>
</dbReference>
<dbReference type="PhylomeDB" id="B3RVS9"/>
<dbReference type="PANTHER" id="PTHR21600">
    <property type="entry name" value="MITOCHONDRIAL RNA PSEUDOURIDINE SYNTHASE"/>
    <property type="match status" value="1"/>
</dbReference>
<evidence type="ECO:0000256" key="5">
    <source>
        <dbReference type="ARBA" id="ARBA00057241"/>
    </source>
</evidence>
<feature type="non-terminal residue" evidence="11">
    <location>
        <position position="418"/>
    </location>
</feature>
<comment type="function">
    <text evidence="5">Pseudouridine synthase that catalyzes pseudouridylation of mRNAs.</text>
</comment>
<comment type="similarity">
    <text evidence="1 8">Belongs to the pseudouridine synthase RluA family.</text>
</comment>
<organism evidence="11 12">
    <name type="scientific">Trichoplax adhaerens</name>
    <name type="common">Trichoplax reptans</name>
    <dbReference type="NCBI Taxonomy" id="10228"/>
    <lineage>
        <taxon>Eukaryota</taxon>
        <taxon>Metazoa</taxon>
        <taxon>Placozoa</taxon>
        <taxon>Uniplacotomia</taxon>
        <taxon>Trichoplacea</taxon>
        <taxon>Trichoplacidae</taxon>
        <taxon>Trichoplax</taxon>
    </lineage>
</organism>
<dbReference type="Pfam" id="PF00849">
    <property type="entry name" value="PseudoU_synth_2"/>
    <property type="match status" value="1"/>
</dbReference>
<feature type="compositionally biased region" description="Polar residues" evidence="9">
    <location>
        <begin position="351"/>
        <end position="367"/>
    </location>
</feature>
<dbReference type="Gene3D" id="3.30.2350.10">
    <property type="entry name" value="Pseudouridine synthase"/>
    <property type="match status" value="1"/>
</dbReference>
<dbReference type="InterPro" id="IPR020103">
    <property type="entry name" value="PsdUridine_synth_cat_dom_sf"/>
</dbReference>
<evidence type="ECO:0000259" key="10">
    <source>
        <dbReference type="Pfam" id="PF00849"/>
    </source>
</evidence>
<dbReference type="SUPFAM" id="SSF55120">
    <property type="entry name" value="Pseudouridine synthase"/>
    <property type="match status" value="1"/>
</dbReference>
<keyword evidence="12" id="KW-1185">Reference proteome</keyword>
<feature type="region of interest" description="Disordered" evidence="9">
    <location>
        <begin position="317"/>
        <end position="367"/>
    </location>
</feature>
<evidence type="ECO:0000313" key="12">
    <source>
        <dbReference type="Proteomes" id="UP000009022"/>
    </source>
</evidence>
<feature type="compositionally biased region" description="Basic and acidic residues" evidence="9">
    <location>
        <begin position="338"/>
        <end position="350"/>
    </location>
</feature>
<dbReference type="InterPro" id="IPR006224">
    <property type="entry name" value="PsdUridine_synth_RluA-like_CS"/>
</dbReference>
<evidence type="ECO:0000256" key="2">
    <source>
        <dbReference type="ARBA" id="ARBA00022553"/>
    </source>
</evidence>
<protein>
    <recommendedName>
        <fullName evidence="8">Pseudouridine synthase</fullName>
        <ecNumber evidence="8">5.4.99.-</ecNumber>
    </recommendedName>
</protein>
<dbReference type="AlphaFoldDB" id="B3RVS9"/>
<comment type="catalytic activity">
    <reaction evidence="8">
        <text>a uridine in RNA = a pseudouridine in RNA</text>
        <dbReference type="Rhea" id="RHEA:48348"/>
        <dbReference type="Rhea" id="RHEA-COMP:12068"/>
        <dbReference type="Rhea" id="RHEA-COMP:12069"/>
        <dbReference type="ChEBI" id="CHEBI:65314"/>
        <dbReference type="ChEBI" id="CHEBI:65315"/>
    </reaction>
</comment>
<evidence type="ECO:0000256" key="4">
    <source>
        <dbReference type="ARBA" id="ARBA00023235"/>
    </source>
</evidence>
<evidence type="ECO:0000313" key="11">
    <source>
        <dbReference type="EMBL" id="EDV26051.1"/>
    </source>
</evidence>
<comment type="function">
    <text evidence="8">Responsible for synthesis of pseudouridine from uracil.</text>
</comment>
<evidence type="ECO:0000256" key="9">
    <source>
        <dbReference type="SAM" id="MobiDB-lite"/>
    </source>
</evidence>
<dbReference type="PROSITE" id="PS01129">
    <property type="entry name" value="PSI_RLU"/>
    <property type="match status" value="1"/>
</dbReference>
<dbReference type="NCBIfam" id="TIGR00005">
    <property type="entry name" value="rluA_subfam"/>
    <property type="match status" value="1"/>
</dbReference>
<dbReference type="OrthoDB" id="424794at2759"/>
<evidence type="ECO:0000256" key="6">
    <source>
        <dbReference type="PIRSR" id="PIRSR606225-1"/>
    </source>
</evidence>
<dbReference type="InterPro" id="IPR006225">
    <property type="entry name" value="PsdUridine_synth_RluC/D"/>
</dbReference>
<proteinExistence type="inferred from homology"/>
<reference evidence="11 12" key="1">
    <citation type="journal article" date="2008" name="Nature">
        <title>The Trichoplax genome and the nature of placozoans.</title>
        <authorList>
            <person name="Srivastava M."/>
            <person name="Begovic E."/>
            <person name="Chapman J."/>
            <person name="Putnam N.H."/>
            <person name="Hellsten U."/>
            <person name="Kawashima T."/>
            <person name="Kuo A."/>
            <person name="Mitros T."/>
            <person name="Salamov A."/>
            <person name="Carpenter M.L."/>
            <person name="Signorovitch A.Y."/>
            <person name="Moreno M.A."/>
            <person name="Kamm K."/>
            <person name="Grimwood J."/>
            <person name="Schmutz J."/>
            <person name="Shapiro H."/>
            <person name="Grigoriev I.V."/>
            <person name="Buss L.W."/>
            <person name="Schierwater B."/>
            <person name="Dellaporta S.L."/>
            <person name="Rokhsar D.S."/>
        </authorList>
    </citation>
    <scope>NUCLEOTIDE SEQUENCE [LARGE SCALE GENOMIC DNA]</scope>
    <source>
        <strain evidence="11 12">Grell-BS-1999</strain>
    </source>
</reference>
<dbReference type="EC" id="5.4.99.-" evidence="8"/>
<dbReference type="RefSeq" id="XP_002112084.1">
    <property type="nucleotide sequence ID" value="XM_002112048.1"/>
</dbReference>
<feature type="domain" description="Pseudouridine synthase RsuA/RluA-like" evidence="10">
    <location>
        <begin position="108"/>
        <end position="254"/>
    </location>
</feature>
<dbReference type="Proteomes" id="UP000009022">
    <property type="component" value="Unassembled WGS sequence"/>
</dbReference>
<keyword evidence="3" id="KW-0507">mRNA processing</keyword>
<feature type="active site" evidence="6">
    <location>
        <position position="151"/>
    </location>
</feature>
<evidence type="ECO:0000256" key="1">
    <source>
        <dbReference type="ARBA" id="ARBA00010876"/>
    </source>
</evidence>
<dbReference type="InterPro" id="IPR006145">
    <property type="entry name" value="PsdUridine_synth_RsuA/RluA"/>
</dbReference>
<dbReference type="FunCoup" id="B3RVS9">
    <property type="interactions" value="1285"/>
</dbReference>
<gene>
    <name evidence="11" type="ORF">TRIADDRAFT_1807</name>
</gene>
<dbReference type="InterPro" id="IPR050188">
    <property type="entry name" value="RluA_PseudoU_synthase"/>
</dbReference>
<dbReference type="CDD" id="cd02557">
    <property type="entry name" value="PseudoU_synth_ScRIB2"/>
    <property type="match status" value="1"/>
</dbReference>
<keyword evidence="2" id="KW-0597">Phosphoprotein</keyword>
<dbReference type="GO" id="GO:0000455">
    <property type="term" value="P:enzyme-directed rRNA pseudouridine synthesis"/>
    <property type="evidence" value="ECO:0000318"/>
    <property type="project" value="GO_Central"/>
</dbReference>
<dbReference type="PROSITE" id="PS50889">
    <property type="entry name" value="S4"/>
    <property type="match status" value="1"/>
</dbReference>
<dbReference type="eggNOG" id="KOG1919">
    <property type="taxonomic scope" value="Eukaryota"/>
</dbReference>
<dbReference type="PANTHER" id="PTHR21600:SF40">
    <property type="entry name" value="PSEUDOURIDYLATE SYNTHASE RPUSD2"/>
    <property type="match status" value="1"/>
</dbReference>
<keyword evidence="4 8" id="KW-0413">Isomerase</keyword>
<dbReference type="CTD" id="6752797"/>
<evidence type="ECO:0000256" key="7">
    <source>
        <dbReference type="PROSITE-ProRule" id="PRU00182"/>
    </source>
</evidence>
<dbReference type="KEGG" id="tad:TRIADDRAFT_1807"/>
<dbReference type="STRING" id="10228.B3RVS9"/>
<dbReference type="GO" id="GO:0006397">
    <property type="term" value="P:mRNA processing"/>
    <property type="evidence" value="ECO:0007669"/>
    <property type="project" value="UniProtKB-KW"/>
</dbReference>
<dbReference type="FunFam" id="3.30.2350.10:FF:000010">
    <property type="entry name" value="RNA pseudouridine synthase domain-containing 2"/>
    <property type="match status" value="1"/>
</dbReference>
<keyword evidence="7" id="KW-0694">RNA-binding</keyword>
<accession>B3RVS9</accession>
<dbReference type="InParanoid" id="B3RVS9"/>
<sequence>FGEEILQETNYYIENGLRHIRPYNFTFTTHAKGRWVGKKLIDIFKNEFSSSPVEYYINAIQNGKITVNNKIPSANTIVRDNDVIRNTVHRHEPPVTANPIQIIKMDDDIVVINKPASIPVHPCGRYRHNSVVFMLARDYGLQNLHTIHRLDRLTSGILIFARTLQKAQELEKQVRDRQIEKQYVCRVDGEFPTETIDCKEPIDVVSHKLGVCRVSPKGKSCQTIFQRLSYNGKTSLVKCIPLTGRMHQIRVHLQWLGYPIVNDPIYNHEAWGPNKGKAGHIDKDVDSIVLTLLQFHRHDNVIPKQVDEIKNLDSVDELDKDNSSSSSQNCENISQVRQHQDNKSESHITTEKIQASEDVNQSPMVSPLENNVHQDCVECRLTYKDPTPEEMVLWLHALKYKGPDWEFEAKLPEWSLDN</sequence>
<feature type="non-terminal residue" evidence="11">
    <location>
        <position position="1"/>
    </location>
</feature>
<dbReference type="GO" id="GO:0003723">
    <property type="term" value="F:RNA binding"/>
    <property type="evidence" value="ECO:0007669"/>
    <property type="project" value="UniProtKB-KW"/>
</dbReference>
<dbReference type="EMBL" id="DS985244">
    <property type="protein sequence ID" value="EDV26051.1"/>
    <property type="molecule type" value="Genomic_DNA"/>
</dbReference>